<name>A0ABW2Y3W0_9ACTN</name>
<evidence type="ECO:0000256" key="6">
    <source>
        <dbReference type="SAM" id="Phobius"/>
    </source>
</evidence>
<evidence type="ECO:0000256" key="1">
    <source>
        <dbReference type="ARBA" id="ARBA00004651"/>
    </source>
</evidence>
<dbReference type="SUPFAM" id="SSF103473">
    <property type="entry name" value="MFS general substrate transporter"/>
    <property type="match status" value="1"/>
</dbReference>
<reference evidence="8" key="1">
    <citation type="journal article" date="2019" name="Int. J. Syst. Evol. Microbiol.">
        <title>The Global Catalogue of Microorganisms (GCM) 10K type strain sequencing project: providing services to taxonomists for standard genome sequencing and annotation.</title>
        <authorList>
            <consortium name="The Broad Institute Genomics Platform"/>
            <consortium name="The Broad Institute Genome Sequencing Center for Infectious Disease"/>
            <person name="Wu L."/>
            <person name="Ma J."/>
        </authorList>
    </citation>
    <scope>NUCLEOTIDE SEQUENCE [LARGE SCALE GENOMIC DNA]</scope>
    <source>
        <strain evidence="8">JCM 9371</strain>
    </source>
</reference>
<feature type="transmembrane region" description="Helical" evidence="6">
    <location>
        <begin position="254"/>
        <end position="276"/>
    </location>
</feature>
<feature type="transmembrane region" description="Helical" evidence="6">
    <location>
        <begin position="283"/>
        <end position="301"/>
    </location>
</feature>
<keyword evidence="3 6" id="KW-0812">Transmembrane</keyword>
<gene>
    <name evidence="7" type="ORF">ACFQZM_41145</name>
</gene>
<feature type="transmembrane region" description="Helical" evidence="6">
    <location>
        <begin position="106"/>
        <end position="127"/>
    </location>
</feature>
<evidence type="ECO:0000256" key="5">
    <source>
        <dbReference type="ARBA" id="ARBA00023136"/>
    </source>
</evidence>
<dbReference type="Proteomes" id="UP001597063">
    <property type="component" value="Unassembled WGS sequence"/>
</dbReference>
<evidence type="ECO:0000313" key="7">
    <source>
        <dbReference type="EMBL" id="MFD0690956.1"/>
    </source>
</evidence>
<feature type="transmembrane region" description="Helical" evidence="6">
    <location>
        <begin position="307"/>
        <end position="327"/>
    </location>
</feature>
<feature type="transmembrane region" description="Helical" evidence="6">
    <location>
        <begin position="78"/>
        <end position="99"/>
    </location>
</feature>
<sequence>MVEFSSPLTFLKNPEIAPLFIARLVSSAGVGFGQLALAWGVMRLGYGPGRLSLVLACNSIPAILIIFTGVAGDRFRRHHILITAEVITCVSWLALGICLSAERTPLPVICALALSSGIATAMFLPTIRGIVADLMSGQERLGGNAIVNQTESIGLLIGLASSGMVVTALGPGWAASIRGVLCAVSGLLLCRLDTPRWQKPGSNALRDLRTGWREFTAHRWVWIITLQHTVVIIAMICYDAIAAPVYMDHGHGGAQAWGIVSACEYTGALVGAFLGTRWKPSRPMLAVAVLPAAGAIPMFLMSIETPWILLAGAALLPGACEAIYYVLWTTALQDTFAPDVLVRVNSWNIIATYILMPVTLLTAGPLVGRLGAETTVLGTAALTLLATTCAFSVLRAMRPAADGFAEHGDLRVPASTSVRSPNSLTEG</sequence>
<feature type="transmembrane region" description="Helical" evidence="6">
    <location>
        <begin position="53"/>
        <end position="72"/>
    </location>
</feature>
<feature type="transmembrane region" description="Helical" evidence="6">
    <location>
        <begin position="347"/>
        <end position="368"/>
    </location>
</feature>
<comment type="caution">
    <text evidence="7">The sequence shown here is derived from an EMBL/GenBank/DDBJ whole genome shotgun (WGS) entry which is preliminary data.</text>
</comment>
<dbReference type="EMBL" id="JBHTGP010000025">
    <property type="protein sequence ID" value="MFD0690956.1"/>
    <property type="molecule type" value="Genomic_DNA"/>
</dbReference>
<protein>
    <submittedName>
        <fullName evidence="7">MFS transporter</fullName>
    </submittedName>
</protein>
<dbReference type="RefSeq" id="WP_131758016.1">
    <property type="nucleotide sequence ID" value="NZ_CAACUY010000042.1"/>
</dbReference>
<proteinExistence type="predicted"/>
<evidence type="ECO:0000256" key="2">
    <source>
        <dbReference type="ARBA" id="ARBA00022475"/>
    </source>
</evidence>
<dbReference type="PANTHER" id="PTHR23513:SF11">
    <property type="entry name" value="STAPHYLOFERRIN A TRANSPORTER"/>
    <property type="match status" value="1"/>
</dbReference>
<keyword evidence="5 6" id="KW-0472">Membrane</keyword>
<dbReference type="InterPro" id="IPR011701">
    <property type="entry name" value="MFS"/>
</dbReference>
<dbReference type="PANTHER" id="PTHR23513">
    <property type="entry name" value="INTEGRAL MEMBRANE EFFLUX PROTEIN-RELATED"/>
    <property type="match status" value="1"/>
</dbReference>
<feature type="transmembrane region" description="Helical" evidence="6">
    <location>
        <begin position="374"/>
        <end position="394"/>
    </location>
</feature>
<comment type="subcellular location">
    <subcellularLocation>
        <location evidence="1">Cell membrane</location>
        <topology evidence="1">Multi-pass membrane protein</topology>
    </subcellularLocation>
</comment>
<keyword evidence="8" id="KW-1185">Reference proteome</keyword>
<dbReference type="PRINTS" id="PR01988">
    <property type="entry name" value="EXPORTERBACE"/>
</dbReference>
<keyword evidence="4 6" id="KW-1133">Transmembrane helix</keyword>
<dbReference type="InterPro" id="IPR022324">
    <property type="entry name" value="Bacilysin_exporter_BacE_put"/>
</dbReference>
<feature type="transmembrane region" description="Helical" evidence="6">
    <location>
        <begin position="20"/>
        <end position="41"/>
    </location>
</feature>
<evidence type="ECO:0000256" key="4">
    <source>
        <dbReference type="ARBA" id="ARBA00022989"/>
    </source>
</evidence>
<feature type="transmembrane region" description="Helical" evidence="6">
    <location>
        <begin position="220"/>
        <end position="242"/>
    </location>
</feature>
<dbReference type="Pfam" id="PF07690">
    <property type="entry name" value="MFS_1"/>
    <property type="match status" value="1"/>
</dbReference>
<evidence type="ECO:0000256" key="3">
    <source>
        <dbReference type="ARBA" id="ARBA00022692"/>
    </source>
</evidence>
<organism evidence="7 8">
    <name type="scientific">Actinomadura fibrosa</name>
    <dbReference type="NCBI Taxonomy" id="111802"/>
    <lineage>
        <taxon>Bacteria</taxon>
        <taxon>Bacillati</taxon>
        <taxon>Actinomycetota</taxon>
        <taxon>Actinomycetes</taxon>
        <taxon>Streptosporangiales</taxon>
        <taxon>Thermomonosporaceae</taxon>
        <taxon>Actinomadura</taxon>
    </lineage>
</organism>
<dbReference type="CDD" id="cd06173">
    <property type="entry name" value="MFS_MefA_like"/>
    <property type="match status" value="1"/>
</dbReference>
<keyword evidence="2" id="KW-1003">Cell membrane</keyword>
<evidence type="ECO:0000313" key="8">
    <source>
        <dbReference type="Proteomes" id="UP001597063"/>
    </source>
</evidence>
<accession>A0ABW2Y3W0</accession>
<dbReference type="InterPro" id="IPR036259">
    <property type="entry name" value="MFS_trans_sf"/>
</dbReference>
<dbReference type="Gene3D" id="1.20.1250.20">
    <property type="entry name" value="MFS general substrate transporter like domains"/>
    <property type="match status" value="1"/>
</dbReference>